<dbReference type="GO" id="GO:0006508">
    <property type="term" value="P:proteolysis"/>
    <property type="evidence" value="ECO:0007669"/>
    <property type="project" value="UniProtKB-KW"/>
</dbReference>
<feature type="domain" description="Peptidase M48" evidence="14">
    <location>
        <begin position="105"/>
        <end position="372"/>
    </location>
</feature>
<feature type="transmembrane region" description="Helical" evidence="13">
    <location>
        <begin position="27"/>
        <end position="50"/>
    </location>
</feature>
<dbReference type="EMBL" id="JFJN01000048">
    <property type="protein sequence ID" value="EZH79790.1"/>
    <property type="molecule type" value="Genomic_DNA"/>
</dbReference>
<reference evidence="16" key="1">
    <citation type="journal article" date="2014" name="Genome Announc.">
        <title>Draft Genome Sequence of the algae degrading bacterium Pseudomonas mendocina AD6.</title>
        <authorList>
            <person name="Barney B.M."/>
            <person name="Lenneman E.M."/>
        </authorList>
    </citation>
    <scope>NUCLEOTIDE SEQUENCE [LARGE SCALE GENOMIC DNA]</scope>
    <source>
        <strain evidence="16">AD6</strain>
    </source>
</reference>
<keyword evidence="16" id="KW-1185">Reference proteome</keyword>
<evidence type="ECO:0000256" key="2">
    <source>
        <dbReference type="ARBA" id="ARBA00004651"/>
    </source>
</evidence>
<dbReference type="GO" id="GO:0008233">
    <property type="term" value="F:peptidase activity"/>
    <property type="evidence" value="ECO:0007669"/>
    <property type="project" value="UniProtKB-KW"/>
</dbReference>
<comment type="caution">
    <text evidence="15">The sequence shown here is derived from an EMBL/GenBank/DDBJ whole genome shotgun (WGS) entry which is preliminary data.</text>
</comment>
<keyword evidence="11 13" id="KW-0472">Membrane</keyword>
<keyword evidence="9 13" id="KW-1133">Transmembrane helix</keyword>
<evidence type="ECO:0000259" key="14">
    <source>
        <dbReference type="Pfam" id="PF01435"/>
    </source>
</evidence>
<keyword evidence="8" id="KW-0862">Zinc</keyword>
<keyword evidence="7" id="KW-0378">Hydrolase</keyword>
<dbReference type="CDD" id="cd07328">
    <property type="entry name" value="M48_Ste24p_like"/>
    <property type="match status" value="1"/>
</dbReference>
<keyword evidence="4 15" id="KW-0645">Protease</keyword>
<comment type="subcellular location">
    <subcellularLocation>
        <location evidence="2">Cell membrane</location>
        <topology evidence="2">Multi-pass membrane protein</topology>
    </subcellularLocation>
</comment>
<keyword evidence="5 13" id="KW-0812">Transmembrane</keyword>
<gene>
    <name evidence="15" type="ORF">AU05_15495</name>
</gene>
<feature type="compositionally biased region" description="Polar residues" evidence="12">
    <location>
        <begin position="704"/>
        <end position="717"/>
    </location>
</feature>
<evidence type="ECO:0000256" key="7">
    <source>
        <dbReference type="ARBA" id="ARBA00022801"/>
    </source>
</evidence>
<dbReference type="InterPro" id="IPR050083">
    <property type="entry name" value="HtpX_protease"/>
</dbReference>
<dbReference type="Pfam" id="PF01435">
    <property type="entry name" value="Peptidase_M48"/>
    <property type="match status" value="1"/>
</dbReference>
<comment type="cofactor">
    <cofactor evidence="1">
        <name>Zn(2+)</name>
        <dbReference type="ChEBI" id="CHEBI:29105"/>
    </cofactor>
</comment>
<evidence type="ECO:0000256" key="9">
    <source>
        <dbReference type="ARBA" id="ARBA00022989"/>
    </source>
</evidence>
<organism evidence="15 16">
    <name type="scientific">Ectopseudomonas composti</name>
    <dbReference type="NCBI Taxonomy" id="658457"/>
    <lineage>
        <taxon>Bacteria</taxon>
        <taxon>Pseudomonadati</taxon>
        <taxon>Pseudomonadota</taxon>
        <taxon>Gammaproteobacteria</taxon>
        <taxon>Pseudomonadales</taxon>
        <taxon>Pseudomonadaceae</taxon>
        <taxon>Ectopseudomonas</taxon>
    </lineage>
</organism>
<sequence>MEDLYPAGPSDVPATLTRPSSVYKRQAWLAVGSLALFVVLYFALAGWFGWTAWRLISSGLAGSEDAIVHFLVGGCSAFLCVFMLKALFFVERGGASNHVELRPEEQPQLFAFLYRLADEAGAPRPHRVYLSARVNAAVFYDLSILNLLFPSRKNLEIGLPLVNILTLSEFKAVLAHEFGHFAQRSMAIGSWVYIAQQIASHIIAKRDALDKLLRVLSKFDLRVAWIGWLLSLIVWSIRSLLDTVFRLVVLAQRALSRQMEFQADLVAVSLTGSDELVHALHKLQAADEAWDRTLAFANSEYQQGRSVADLFSIQTQVLERVTQILNDPCYGKVPPRSCPSPEQHRVFVSGFAQPPQMWSTHPANSDREENAKRLYLPAPHDARSAWVLFDEQAALRQRLTSDFFHGAQLEPVALEQSLRNLADRYDMLQYAPDYQGAYLGRSLTRHAEHAVELHQDASLATDLHAALQALYPPSLSQQLNQLRALEEERGMLQALRDKVYKASGGTIVFRGSSVSRRDLPHLIEQVSGEAEALRQEILGHDRRCRATHLAIAEQFGNGWPAYLIGLIEVLHYAEHSLADLRDAQGLLANVTSVVLADGKVSSRELKRLLQTANELHRVMSAIHQDKQLVLLDQPLLARLGIESWAASLEDFTLPQATTDNVNEWMQVVDGWGNSLAGQLSGLCSATLEQLLHSEAQLARHLRQHSQPEAASAPTSIPQHYPVLLPGKERKRQLKLDWWDRFQIADGALATGMRLLVAGLIVGAVLGFGSLTGVDTRVAVYNGLGTTVLVQIGNQSSVVAPYSSASISAEFASNTEVSARTVTGDLIETFKPNLSNPGLHYVYNVAGASPLVVWTASYGNAAEEEPRFLGAPRWLDARADFFFTDPPDSISTKSGGAKRHILSGMGDSAPEEVLKLAGNAAQAQQIIQAHVRWDEPNTANAELWKTHTQALEAPDQTP</sequence>
<dbReference type="PANTHER" id="PTHR43221:SF1">
    <property type="entry name" value="PROTEASE HTPX"/>
    <property type="match status" value="1"/>
</dbReference>
<feature type="region of interest" description="Disordered" evidence="12">
    <location>
        <begin position="702"/>
        <end position="721"/>
    </location>
</feature>
<proteinExistence type="predicted"/>
<evidence type="ECO:0000256" key="11">
    <source>
        <dbReference type="ARBA" id="ARBA00023136"/>
    </source>
</evidence>
<evidence type="ECO:0000256" key="5">
    <source>
        <dbReference type="ARBA" id="ARBA00022692"/>
    </source>
</evidence>
<evidence type="ECO:0000256" key="3">
    <source>
        <dbReference type="ARBA" id="ARBA00022475"/>
    </source>
</evidence>
<accession>A0ABN0SBA4</accession>
<dbReference type="InterPro" id="IPR001915">
    <property type="entry name" value="Peptidase_M48"/>
</dbReference>
<evidence type="ECO:0000256" key="12">
    <source>
        <dbReference type="SAM" id="MobiDB-lite"/>
    </source>
</evidence>
<evidence type="ECO:0000256" key="8">
    <source>
        <dbReference type="ARBA" id="ARBA00022833"/>
    </source>
</evidence>
<dbReference type="Gene3D" id="3.30.2010.10">
    <property type="entry name" value="Metalloproteases ('zincins'), catalytic domain"/>
    <property type="match status" value="1"/>
</dbReference>
<name>A0ABN0SBA4_9GAMM</name>
<dbReference type="Proteomes" id="UP000023842">
    <property type="component" value="Unassembled WGS sequence"/>
</dbReference>
<keyword evidence="3" id="KW-1003">Cell membrane</keyword>
<dbReference type="RefSeq" id="WP_081811723.1">
    <property type="nucleotide sequence ID" value="NZ_JFJN01000048.1"/>
</dbReference>
<protein>
    <submittedName>
        <fullName evidence="15">Zn-dependent protease with chaperone function</fullName>
    </submittedName>
</protein>
<evidence type="ECO:0000313" key="15">
    <source>
        <dbReference type="EMBL" id="EZH79790.1"/>
    </source>
</evidence>
<feature type="transmembrane region" description="Helical" evidence="13">
    <location>
        <begin position="70"/>
        <end position="90"/>
    </location>
</feature>
<feature type="transmembrane region" description="Helical" evidence="13">
    <location>
        <begin position="219"/>
        <end position="237"/>
    </location>
</feature>
<keyword evidence="6" id="KW-0479">Metal-binding</keyword>
<evidence type="ECO:0000256" key="6">
    <source>
        <dbReference type="ARBA" id="ARBA00022723"/>
    </source>
</evidence>
<evidence type="ECO:0000256" key="13">
    <source>
        <dbReference type="SAM" id="Phobius"/>
    </source>
</evidence>
<evidence type="ECO:0000313" key="16">
    <source>
        <dbReference type="Proteomes" id="UP000023842"/>
    </source>
</evidence>
<evidence type="ECO:0000256" key="1">
    <source>
        <dbReference type="ARBA" id="ARBA00001947"/>
    </source>
</evidence>
<evidence type="ECO:0000256" key="4">
    <source>
        <dbReference type="ARBA" id="ARBA00022670"/>
    </source>
</evidence>
<dbReference type="PANTHER" id="PTHR43221">
    <property type="entry name" value="PROTEASE HTPX"/>
    <property type="match status" value="1"/>
</dbReference>
<evidence type="ECO:0000256" key="10">
    <source>
        <dbReference type="ARBA" id="ARBA00023049"/>
    </source>
</evidence>
<keyword evidence="10" id="KW-0482">Metalloprotease</keyword>